<sequence>MSGAAATLKRLLNQLENIKNEIETKILPAVERLEEIDRRFTKLSNWHNKRQKDELELRGYTFLSREQSKMMINGRVLNEAENLHQDEELSDDENEIDAILEEDIRLISKLEDNSHNLGEKFKKYFSAKNYSNRAKRFIKTESFGQMRILNPFLFANQVKDGAVLRRVALSPKAFSAQILSPDFGSLSVLSPSAFVPSVLSPRAAIANILSPNAFTMELLTPQAFATDILAPRAFNAKVLSPRAFSAYVLSPRMLITEILSPKALEMRVLSPTFLSFVVLSPALLQVSIASSQNYALQILSPNILSPGFLNEGISNIRVTFFFRYCLQKFFSFQILSPRILSGRARR</sequence>
<proteinExistence type="predicted"/>
<reference evidence="1 2" key="1">
    <citation type="submission" date="2020-08" db="EMBL/GenBank/DDBJ databases">
        <authorList>
            <person name="Koutsovoulos G."/>
            <person name="Danchin GJ E."/>
        </authorList>
    </citation>
    <scope>NUCLEOTIDE SEQUENCE [LARGE SCALE GENOMIC DNA]</scope>
</reference>
<dbReference type="EMBL" id="CAJEWN010000010">
    <property type="protein sequence ID" value="CAD2131110.1"/>
    <property type="molecule type" value="Genomic_DNA"/>
</dbReference>
<comment type="caution">
    <text evidence="1">The sequence shown here is derived from an EMBL/GenBank/DDBJ whole genome shotgun (WGS) entry which is preliminary data.</text>
</comment>
<dbReference type="PANTHER" id="PTHR21523">
    <property type="match status" value="1"/>
</dbReference>
<evidence type="ECO:0000313" key="2">
    <source>
        <dbReference type="Proteomes" id="UP000580250"/>
    </source>
</evidence>
<gene>
    <name evidence="1" type="ORF">MENT_LOCUS3177</name>
</gene>
<dbReference type="AlphaFoldDB" id="A0A6V7TU08"/>
<protein>
    <submittedName>
        <fullName evidence="1">Uncharacterized protein</fullName>
    </submittedName>
</protein>
<dbReference type="OrthoDB" id="5870064at2759"/>
<dbReference type="Proteomes" id="UP000580250">
    <property type="component" value="Unassembled WGS sequence"/>
</dbReference>
<dbReference type="PANTHER" id="PTHR21523:SF38">
    <property type="entry name" value="MLT-TEN (MLT-10) RELATED"/>
    <property type="match status" value="1"/>
</dbReference>
<accession>A0A6V7TU08</accession>
<name>A0A6V7TU08_MELEN</name>
<evidence type="ECO:0000313" key="1">
    <source>
        <dbReference type="EMBL" id="CAD2131110.1"/>
    </source>
</evidence>
<organism evidence="1 2">
    <name type="scientific">Meloidogyne enterolobii</name>
    <name type="common">Root-knot nematode worm</name>
    <name type="synonym">Meloidogyne mayaguensis</name>
    <dbReference type="NCBI Taxonomy" id="390850"/>
    <lineage>
        <taxon>Eukaryota</taxon>
        <taxon>Metazoa</taxon>
        <taxon>Ecdysozoa</taxon>
        <taxon>Nematoda</taxon>
        <taxon>Chromadorea</taxon>
        <taxon>Rhabditida</taxon>
        <taxon>Tylenchina</taxon>
        <taxon>Tylenchomorpha</taxon>
        <taxon>Tylenchoidea</taxon>
        <taxon>Meloidogynidae</taxon>
        <taxon>Meloidogyninae</taxon>
        <taxon>Meloidogyne</taxon>
    </lineage>
</organism>